<organism evidence="1 2">
    <name type="scientific">Neisseria sicca ATCC 29256</name>
    <dbReference type="NCBI Taxonomy" id="547045"/>
    <lineage>
        <taxon>Bacteria</taxon>
        <taxon>Pseudomonadati</taxon>
        <taxon>Pseudomonadota</taxon>
        <taxon>Betaproteobacteria</taxon>
        <taxon>Neisseriales</taxon>
        <taxon>Neisseriaceae</taxon>
        <taxon>Neisseria</taxon>
    </lineage>
</organism>
<evidence type="ECO:0000313" key="1">
    <source>
        <dbReference type="EMBL" id="EET44533.1"/>
    </source>
</evidence>
<protein>
    <submittedName>
        <fullName evidence="1">Uncharacterized protein</fullName>
    </submittedName>
</protein>
<reference evidence="1" key="1">
    <citation type="submission" date="2009-07" db="EMBL/GenBank/DDBJ databases">
        <authorList>
            <person name="Weinstock G."/>
            <person name="Sodergren E."/>
            <person name="Clifton S."/>
            <person name="Fulton L."/>
            <person name="Fulton B."/>
            <person name="Courtney L."/>
            <person name="Fronick C."/>
            <person name="Harrison M."/>
            <person name="Strong C."/>
            <person name="Farmer C."/>
            <person name="Delahaunty K."/>
            <person name="Markovic C."/>
            <person name="Hall O."/>
            <person name="Minx P."/>
            <person name="Tomlinson C."/>
            <person name="Mitreva M."/>
            <person name="Nelson J."/>
            <person name="Hou S."/>
            <person name="Wollam A."/>
            <person name="Pepin K.H."/>
            <person name="Johnson M."/>
            <person name="Bhonagiri V."/>
            <person name="Nash W.E."/>
            <person name="Warren W."/>
            <person name="Chinwalla A."/>
            <person name="Mardis E.R."/>
            <person name="Wilson R.K."/>
        </authorList>
    </citation>
    <scope>NUCLEOTIDE SEQUENCE [LARGE SCALE GENOMIC DNA]</scope>
    <source>
        <strain evidence="1">ATCC 29256</strain>
    </source>
</reference>
<accession>C6M5F3</accession>
<dbReference type="Proteomes" id="UP000005365">
    <property type="component" value="Unassembled WGS sequence"/>
</dbReference>
<dbReference type="AlphaFoldDB" id="C6M5F3"/>
<comment type="caution">
    <text evidence="1">The sequence shown here is derived from an EMBL/GenBank/DDBJ whole genome shotgun (WGS) entry which is preliminary data.</text>
</comment>
<gene>
    <name evidence="1" type="ORF">NEISICOT_01751</name>
</gene>
<proteinExistence type="predicted"/>
<keyword evidence="2" id="KW-1185">Reference proteome</keyword>
<dbReference type="EMBL" id="ACKO02000009">
    <property type="protein sequence ID" value="EET44533.1"/>
    <property type="molecule type" value="Genomic_DNA"/>
</dbReference>
<name>C6M5F3_NEISI</name>
<evidence type="ECO:0000313" key="2">
    <source>
        <dbReference type="Proteomes" id="UP000005365"/>
    </source>
</evidence>
<sequence>MPNIFSDDLQICKVTEYNGNREEVGYGMTNGNVGRRGGEGSSEIVCDV</sequence>